<evidence type="ECO:0000313" key="2">
    <source>
        <dbReference type="EMBL" id="SMC76020.1"/>
    </source>
</evidence>
<dbReference type="AlphaFoldDB" id="A0A1W2BSR4"/>
<evidence type="ECO:0000256" key="1">
    <source>
        <dbReference type="SAM" id="MobiDB-lite"/>
    </source>
</evidence>
<dbReference type="OrthoDB" id="5413965at2"/>
<keyword evidence="3" id="KW-1185">Reference proteome</keyword>
<gene>
    <name evidence="2" type="ORF">SAMN02746065_109103</name>
</gene>
<evidence type="ECO:0000313" key="3">
    <source>
        <dbReference type="Proteomes" id="UP000192418"/>
    </source>
</evidence>
<feature type="compositionally biased region" description="Basic and acidic residues" evidence="1">
    <location>
        <begin position="42"/>
        <end position="56"/>
    </location>
</feature>
<protein>
    <submittedName>
        <fullName evidence="2">Uncharacterized protein</fullName>
    </submittedName>
</protein>
<feature type="region of interest" description="Disordered" evidence="1">
    <location>
        <begin position="38"/>
        <end position="62"/>
    </location>
</feature>
<reference evidence="2 3" key="1">
    <citation type="submission" date="2017-04" db="EMBL/GenBank/DDBJ databases">
        <authorList>
            <person name="Afonso C.L."/>
            <person name="Miller P.J."/>
            <person name="Scott M.A."/>
            <person name="Spackman E."/>
            <person name="Goraichik I."/>
            <person name="Dimitrov K.M."/>
            <person name="Suarez D.L."/>
            <person name="Swayne D.E."/>
        </authorList>
    </citation>
    <scope>NUCLEOTIDE SEQUENCE [LARGE SCALE GENOMIC DNA]</scope>
    <source>
        <strain evidence="2 3">DSM 3385</strain>
    </source>
</reference>
<dbReference type="STRING" id="1121400.SAMN02746065_109103"/>
<dbReference type="RefSeq" id="WP_084068936.1">
    <property type="nucleotide sequence ID" value="NZ_FWXY01000009.1"/>
</dbReference>
<dbReference type="EMBL" id="FWXY01000009">
    <property type="protein sequence ID" value="SMC76020.1"/>
    <property type="molecule type" value="Genomic_DNA"/>
</dbReference>
<name>A0A1W2BSR4_9BACT</name>
<organism evidence="2 3">
    <name type="scientific">Desulfocicer vacuolatum DSM 3385</name>
    <dbReference type="NCBI Taxonomy" id="1121400"/>
    <lineage>
        <taxon>Bacteria</taxon>
        <taxon>Pseudomonadati</taxon>
        <taxon>Thermodesulfobacteriota</taxon>
        <taxon>Desulfobacteria</taxon>
        <taxon>Desulfobacterales</taxon>
        <taxon>Desulfobacteraceae</taxon>
        <taxon>Desulfocicer</taxon>
    </lineage>
</organism>
<proteinExistence type="predicted"/>
<dbReference type="Proteomes" id="UP000192418">
    <property type="component" value="Unassembled WGS sequence"/>
</dbReference>
<accession>A0A1W2BSR4</accession>
<sequence>MKLFYFPLTRVSRQDRDILGLFFQKLFYISSDTWHGAPGGPCRKETLSPYGKKESPEETPDQENTLELMPLGFPQAMREQVMGSLGDYQQWARHSGAGPGQLKSLLRKTPYFTSDTHVGAIRSQIKKGGHPETFREDPSQDLVKALVFLCLAGEHDEQKASIDAALSSVDEKKHRLFSTLAGDVPMASSEKIPGKDAVNLDFSVSGTSGDPGAVMTQSRLSSWFRVFQEVCPPVCDDDPCVFITASPGGLAFFEQICPGRLVLDSEDISGAPGGAVMGSHDFKEQIMARMTAVFSDLQGTCPVQAPGDETAHREKRSSRGFRLYFFKGSALKSFFCPHGEKGRSLLPLPWIERGIFVGFVGDWK</sequence>